<sequence>MNSIEELLETEAHRCARTAADRSTRLFLDRLTTALFDLQLPEDMRESCSTYVDSE</sequence>
<evidence type="ECO:0008006" key="3">
    <source>
        <dbReference type="Google" id="ProtNLM"/>
    </source>
</evidence>
<dbReference type="EMBL" id="JBHEZY010000020">
    <property type="protein sequence ID" value="MFC1435588.1"/>
    <property type="molecule type" value="Genomic_DNA"/>
</dbReference>
<reference evidence="1 2" key="1">
    <citation type="submission" date="2024-09" db="EMBL/GenBank/DDBJ databases">
        <authorList>
            <person name="Lee S.D."/>
        </authorList>
    </citation>
    <scope>NUCLEOTIDE SEQUENCE [LARGE SCALE GENOMIC DNA]</scope>
    <source>
        <strain evidence="1 2">N1-3</strain>
    </source>
</reference>
<name>A0ABV6XBD0_9ACTN</name>
<dbReference type="RefSeq" id="WP_380558871.1">
    <property type="nucleotide sequence ID" value="NZ_JBHEZY010000020.1"/>
</dbReference>
<proteinExistence type="predicted"/>
<accession>A0ABV6XBD0</accession>
<dbReference type="Proteomes" id="UP001592530">
    <property type="component" value="Unassembled WGS sequence"/>
</dbReference>
<protein>
    <recommendedName>
        <fullName evidence="3">IS256 family transposase</fullName>
    </recommendedName>
</protein>
<organism evidence="1 2">
    <name type="scientific">Streptacidiphilus alkalitolerans</name>
    <dbReference type="NCBI Taxonomy" id="3342712"/>
    <lineage>
        <taxon>Bacteria</taxon>
        <taxon>Bacillati</taxon>
        <taxon>Actinomycetota</taxon>
        <taxon>Actinomycetes</taxon>
        <taxon>Kitasatosporales</taxon>
        <taxon>Streptomycetaceae</taxon>
        <taxon>Streptacidiphilus</taxon>
    </lineage>
</organism>
<gene>
    <name evidence="1" type="ORF">ACEZDB_33610</name>
</gene>
<comment type="caution">
    <text evidence="1">The sequence shown here is derived from an EMBL/GenBank/DDBJ whole genome shotgun (WGS) entry which is preliminary data.</text>
</comment>
<evidence type="ECO:0000313" key="2">
    <source>
        <dbReference type="Proteomes" id="UP001592530"/>
    </source>
</evidence>
<evidence type="ECO:0000313" key="1">
    <source>
        <dbReference type="EMBL" id="MFC1435588.1"/>
    </source>
</evidence>